<keyword evidence="4" id="KW-0694">RNA-binding</keyword>
<evidence type="ECO:0000313" key="5">
    <source>
        <dbReference type="EMBL" id="AWT40350.1"/>
    </source>
</evidence>
<dbReference type="Gene3D" id="3.30.70.330">
    <property type="match status" value="1"/>
</dbReference>
<name>A0A2U9NT84_9STRA</name>
<protein>
    <recommendedName>
        <fullName evidence="4">Large ribosomal subunit protein uL23c</fullName>
    </recommendedName>
</protein>
<evidence type="ECO:0000256" key="1">
    <source>
        <dbReference type="ARBA" id="ARBA00006700"/>
    </source>
</evidence>
<evidence type="ECO:0000256" key="4">
    <source>
        <dbReference type="HAMAP-Rule" id="MF_01369"/>
    </source>
</evidence>
<proteinExistence type="inferred from homology"/>
<dbReference type="InterPro" id="IPR013025">
    <property type="entry name" value="Ribosomal_uL23-like"/>
</dbReference>
<dbReference type="EMBL" id="MG755807">
    <property type="protein sequence ID" value="AWT40350.1"/>
    <property type="molecule type" value="Genomic_DNA"/>
</dbReference>
<evidence type="ECO:0000256" key="3">
    <source>
        <dbReference type="ARBA" id="ARBA00023274"/>
    </source>
</evidence>
<dbReference type="GO" id="GO:0009507">
    <property type="term" value="C:chloroplast"/>
    <property type="evidence" value="ECO:0007669"/>
    <property type="project" value="UniProtKB-SubCell"/>
</dbReference>
<dbReference type="RefSeq" id="YP_009497637.1">
    <property type="nucleotide sequence ID" value="NC_038008.1"/>
</dbReference>
<dbReference type="GO" id="GO:0003735">
    <property type="term" value="F:structural constituent of ribosome"/>
    <property type="evidence" value="ECO:0007669"/>
    <property type="project" value="InterPro"/>
</dbReference>
<dbReference type="GO" id="GO:0006412">
    <property type="term" value="P:translation"/>
    <property type="evidence" value="ECO:0007669"/>
    <property type="project" value="UniProtKB-UniRule"/>
</dbReference>
<organism evidence="5">
    <name type="scientific">Astrosyne radiata</name>
    <dbReference type="NCBI Taxonomy" id="1158023"/>
    <lineage>
        <taxon>Eukaryota</taxon>
        <taxon>Sar</taxon>
        <taxon>Stramenopiles</taxon>
        <taxon>Ochrophyta</taxon>
        <taxon>Bacillariophyta</taxon>
        <taxon>Fragilariophyceae</taxon>
        <taxon>Fragilariophycidae</taxon>
        <taxon>Cyclophorales</taxon>
        <taxon>Cyclophoraceae</taxon>
        <taxon>Astrosyne</taxon>
    </lineage>
</organism>
<dbReference type="GeneID" id="36960281"/>
<dbReference type="InterPro" id="IPR012678">
    <property type="entry name" value="Ribosomal_uL23/eL15/eS24_sf"/>
</dbReference>
<keyword evidence="2 4" id="KW-0689">Ribosomal protein</keyword>
<comment type="subcellular location">
    <subcellularLocation>
        <location evidence="4">Plastid</location>
        <location evidence="4">Chloroplast</location>
    </subcellularLocation>
</comment>
<comment type="similarity">
    <text evidence="1 4">Belongs to the universal ribosomal protein uL23 family.</text>
</comment>
<keyword evidence="4" id="KW-0699">rRNA-binding</keyword>
<keyword evidence="5" id="KW-0934">Plastid</keyword>
<comment type="subunit">
    <text evidence="4">Part of the 50S ribosomal subunit.</text>
</comment>
<dbReference type="GO" id="GO:0019843">
    <property type="term" value="F:rRNA binding"/>
    <property type="evidence" value="ECO:0007669"/>
    <property type="project" value="UniProtKB-UniRule"/>
</dbReference>
<keyword evidence="5" id="KW-0150">Chloroplast</keyword>
<geneLocation type="chloroplast" evidence="5"/>
<dbReference type="AlphaFoldDB" id="A0A2U9NT84"/>
<gene>
    <name evidence="4 5" type="primary">rpl23</name>
</gene>
<dbReference type="GO" id="GO:0005840">
    <property type="term" value="C:ribosome"/>
    <property type="evidence" value="ECO:0007669"/>
    <property type="project" value="UniProtKB-KW"/>
</dbReference>
<dbReference type="InterPro" id="IPR012677">
    <property type="entry name" value="Nucleotide-bd_a/b_plait_sf"/>
</dbReference>
<dbReference type="GO" id="GO:1990904">
    <property type="term" value="C:ribonucleoprotein complex"/>
    <property type="evidence" value="ECO:0007669"/>
    <property type="project" value="UniProtKB-KW"/>
</dbReference>
<evidence type="ECO:0000256" key="2">
    <source>
        <dbReference type="ARBA" id="ARBA00022980"/>
    </source>
</evidence>
<dbReference type="HAMAP" id="MF_01369_B">
    <property type="entry name" value="Ribosomal_uL23_B"/>
    <property type="match status" value="1"/>
</dbReference>
<sequence>MNNIFKLYSNFNRIIKYPIITEKYTELLEKNKYNFVVNRTSHKKEILISMESLFPIKIQKVNSYNFPKKKTRFEKYRNWKVKTKRSILTLSSGDIINLFTEN</sequence>
<dbReference type="SUPFAM" id="SSF54189">
    <property type="entry name" value="Ribosomal proteins S24e, L23 and L15e"/>
    <property type="match status" value="1"/>
</dbReference>
<dbReference type="Pfam" id="PF00276">
    <property type="entry name" value="Ribosomal_L23"/>
    <property type="match status" value="1"/>
</dbReference>
<keyword evidence="3 4" id="KW-0687">Ribonucleoprotein</keyword>
<accession>A0A2U9NT84</accession>
<reference evidence="5" key="1">
    <citation type="journal article" date="2018" name="Adv. Bot. Res.">
        <title>Evolution of the Plastid Genomes in Diatoms.</title>
        <authorList>
            <person name="Yu M."/>
            <person name="Ashworth M.P."/>
            <person name="Hajrah N.H."/>
            <person name="Khiyami M.A."/>
            <person name="Sabir M.J."/>
            <person name="Alhebshi A.M."/>
            <person name="Al-Malki A.L."/>
            <person name="Sabir J.S.M."/>
            <person name="Theriot E.C."/>
            <person name="Jansen R.K."/>
        </authorList>
    </citation>
    <scope>NUCLEOTIDE SEQUENCE</scope>
</reference>
<comment type="function">
    <text evidence="4">Binds to 23S rRNA.</text>
</comment>